<dbReference type="GO" id="GO:0017171">
    <property type="term" value="F:serine hydrolase activity"/>
    <property type="evidence" value="ECO:0007669"/>
    <property type="project" value="TreeGrafter"/>
</dbReference>
<dbReference type="InterPro" id="IPR029058">
    <property type="entry name" value="AB_hydrolase_fold"/>
</dbReference>
<dbReference type="Pfam" id="PF00561">
    <property type="entry name" value="Abhydrolase_1"/>
    <property type="match status" value="1"/>
</dbReference>
<dbReference type="EMBL" id="JAODUP010000326">
    <property type="protein sequence ID" value="KAK2152510.1"/>
    <property type="molecule type" value="Genomic_DNA"/>
</dbReference>
<dbReference type="PANTHER" id="PTHR46331:SF2">
    <property type="entry name" value="VALACYCLOVIR HYDROLASE"/>
    <property type="match status" value="1"/>
</dbReference>
<protein>
    <recommendedName>
        <fullName evidence="1">AB hydrolase-1 domain-containing protein</fullName>
    </recommendedName>
</protein>
<evidence type="ECO:0000313" key="3">
    <source>
        <dbReference type="Proteomes" id="UP001208570"/>
    </source>
</evidence>
<keyword evidence="3" id="KW-1185">Reference proteome</keyword>
<dbReference type="AlphaFoldDB" id="A0AAD9JHH3"/>
<dbReference type="Proteomes" id="UP001208570">
    <property type="component" value="Unassembled WGS sequence"/>
</dbReference>
<proteinExistence type="predicted"/>
<accession>A0AAD9JHH3</accession>
<evidence type="ECO:0000259" key="1">
    <source>
        <dbReference type="Pfam" id="PF00561"/>
    </source>
</evidence>
<sequence>MAVVSNFVRRMNRLLPVLRSGTRVMSDSSSLPGVPSSTFISGAMSYQSNISKDGDRRGQTSNIVDVDGRKIHCEETGSGKHHVLLMPGALGSSITDFMPQLRNFNKDMFSLIAWDPPGYGKSYPPSREWVDNFLHEDAKIAARLMEVLDITKYSLLGWSDGGITAMILAAAHPEHVKKLVIWGANSYLTKDERDMLRKIQNIDQWSEKMKKPYLDVYGEEYFRKAWAQWVDAFIKSYFDSADGDICKGILSKITCPSLIIHGGKDVIVPQLHPDFLHKQILGSRLVNMPDGKHNLHLQFYKEFNSIVENFLLEQ</sequence>
<dbReference type="PRINTS" id="PR00111">
    <property type="entry name" value="ABHYDROLASE"/>
</dbReference>
<feature type="domain" description="AB hydrolase-1" evidence="1">
    <location>
        <begin position="82"/>
        <end position="197"/>
    </location>
</feature>
<dbReference type="InterPro" id="IPR000073">
    <property type="entry name" value="AB_hydrolase_1"/>
</dbReference>
<evidence type="ECO:0000313" key="2">
    <source>
        <dbReference type="EMBL" id="KAK2152510.1"/>
    </source>
</evidence>
<name>A0AAD9JHH3_9ANNE</name>
<reference evidence="2" key="1">
    <citation type="journal article" date="2023" name="Mol. Biol. Evol.">
        <title>Third-Generation Sequencing Reveals the Adaptive Role of the Epigenome in Three Deep-Sea Polychaetes.</title>
        <authorList>
            <person name="Perez M."/>
            <person name="Aroh O."/>
            <person name="Sun Y."/>
            <person name="Lan Y."/>
            <person name="Juniper S.K."/>
            <person name="Young C.R."/>
            <person name="Angers B."/>
            <person name="Qian P.Y."/>
        </authorList>
    </citation>
    <scope>NUCLEOTIDE SEQUENCE</scope>
    <source>
        <strain evidence="2">P08H-3</strain>
    </source>
</reference>
<dbReference type="PANTHER" id="PTHR46331">
    <property type="entry name" value="VALACYCLOVIR HYDROLASE"/>
    <property type="match status" value="1"/>
</dbReference>
<gene>
    <name evidence="2" type="ORF">LSH36_326g04055</name>
</gene>
<dbReference type="SUPFAM" id="SSF53474">
    <property type="entry name" value="alpha/beta-Hydrolases"/>
    <property type="match status" value="1"/>
</dbReference>
<organism evidence="2 3">
    <name type="scientific">Paralvinella palmiformis</name>
    <dbReference type="NCBI Taxonomy" id="53620"/>
    <lineage>
        <taxon>Eukaryota</taxon>
        <taxon>Metazoa</taxon>
        <taxon>Spiralia</taxon>
        <taxon>Lophotrochozoa</taxon>
        <taxon>Annelida</taxon>
        <taxon>Polychaeta</taxon>
        <taxon>Sedentaria</taxon>
        <taxon>Canalipalpata</taxon>
        <taxon>Terebellida</taxon>
        <taxon>Terebelliformia</taxon>
        <taxon>Alvinellidae</taxon>
        <taxon>Paralvinella</taxon>
    </lineage>
</organism>
<comment type="caution">
    <text evidence="2">The sequence shown here is derived from an EMBL/GenBank/DDBJ whole genome shotgun (WGS) entry which is preliminary data.</text>
</comment>
<dbReference type="Gene3D" id="3.40.50.1820">
    <property type="entry name" value="alpha/beta hydrolase"/>
    <property type="match status" value="1"/>
</dbReference>